<dbReference type="Proteomes" id="UP001303222">
    <property type="component" value="Unassembled WGS sequence"/>
</dbReference>
<dbReference type="AlphaFoldDB" id="A0AAN6NQ77"/>
<evidence type="ECO:0000313" key="1">
    <source>
        <dbReference type="EMBL" id="KAK3947847.1"/>
    </source>
</evidence>
<reference evidence="1" key="1">
    <citation type="journal article" date="2023" name="Mol. Phylogenet. Evol.">
        <title>Genome-scale phylogeny and comparative genomics of the fungal order Sordariales.</title>
        <authorList>
            <person name="Hensen N."/>
            <person name="Bonometti L."/>
            <person name="Westerberg I."/>
            <person name="Brannstrom I.O."/>
            <person name="Guillou S."/>
            <person name="Cros-Aarteil S."/>
            <person name="Calhoun S."/>
            <person name="Haridas S."/>
            <person name="Kuo A."/>
            <person name="Mondo S."/>
            <person name="Pangilinan J."/>
            <person name="Riley R."/>
            <person name="LaButti K."/>
            <person name="Andreopoulos B."/>
            <person name="Lipzen A."/>
            <person name="Chen C."/>
            <person name="Yan M."/>
            <person name="Daum C."/>
            <person name="Ng V."/>
            <person name="Clum A."/>
            <person name="Steindorff A."/>
            <person name="Ohm R.A."/>
            <person name="Martin F."/>
            <person name="Silar P."/>
            <person name="Natvig D.O."/>
            <person name="Lalanne C."/>
            <person name="Gautier V."/>
            <person name="Ament-Velasquez S.L."/>
            <person name="Kruys A."/>
            <person name="Hutchinson M.I."/>
            <person name="Powell A.J."/>
            <person name="Barry K."/>
            <person name="Miller A.N."/>
            <person name="Grigoriev I.V."/>
            <person name="Debuchy R."/>
            <person name="Gladieux P."/>
            <person name="Hiltunen Thoren M."/>
            <person name="Johannesson H."/>
        </authorList>
    </citation>
    <scope>NUCLEOTIDE SEQUENCE</scope>
    <source>
        <strain evidence="1">CBS 626.80</strain>
    </source>
</reference>
<protein>
    <submittedName>
        <fullName evidence="1">Uncharacterized protein</fullName>
    </submittedName>
</protein>
<dbReference type="EMBL" id="MU859306">
    <property type="protein sequence ID" value="KAK3947847.1"/>
    <property type="molecule type" value="Genomic_DNA"/>
</dbReference>
<organism evidence="1 2">
    <name type="scientific">Pseudoneurospora amorphoporcata</name>
    <dbReference type="NCBI Taxonomy" id="241081"/>
    <lineage>
        <taxon>Eukaryota</taxon>
        <taxon>Fungi</taxon>
        <taxon>Dikarya</taxon>
        <taxon>Ascomycota</taxon>
        <taxon>Pezizomycotina</taxon>
        <taxon>Sordariomycetes</taxon>
        <taxon>Sordariomycetidae</taxon>
        <taxon>Sordariales</taxon>
        <taxon>Sordariaceae</taxon>
        <taxon>Pseudoneurospora</taxon>
    </lineage>
</organism>
<sequence>KPPPPAIIPVAPLLDIFYIPPPPSTTAQSAKGARIADEEVRYTHTTTITITTRPISSIAETFISEALAKAEVYRSFATLLDSELARFSVISPAYAREAKYLARTITAAL</sequence>
<feature type="non-terminal residue" evidence="1">
    <location>
        <position position="1"/>
    </location>
</feature>
<proteinExistence type="predicted"/>
<keyword evidence="2" id="KW-1185">Reference proteome</keyword>
<accession>A0AAN6NQ77</accession>
<name>A0AAN6NQ77_9PEZI</name>
<gene>
    <name evidence="1" type="ORF">QBC32DRAFT_190662</name>
</gene>
<feature type="non-terminal residue" evidence="1">
    <location>
        <position position="109"/>
    </location>
</feature>
<reference evidence="1" key="2">
    <citation type="submission" date="2023-06" db="EMBL/GenBank/DDBJ databases">
        <authorList>
            <consortium name="Lawrence Berkeley National Laboratory"/>
            <person name="Mondo S.J."/>
            <person name="Hensen N."/>
            <person name="Bonometti L."/>
            <person name="Westerberg I."/>
            <person name="Brannstrom I.O."/>
            <person name="Guillou S."/>
            <person name="Cros-Aarteil S."/>
            <person name="Calhoun S."/>
            <person name="Haridas S."/>
            <person name="Kuo A."/>
            <person name="Pangilinan J."/>
            <person name="Riley R."/>
            <person name="Labutti K."/>
            <person name="Andreopoulos B."/>
            <person name="Lipzen A."/>
            <person name="Chen C."/>
            <person name="Yanf M."/>
            <person name="Daum C."/>
            <person name="Ng V."/>
            <person name="Clum A."/>
            <person name="Steindorff A."/>
            <person name="Ohm R."/>
            <person name="Martin F."/>
            <person name="Silar P."/>
            <person name="Natvig D."/>
            <person name="Lalanne C."/>
            <person name="Gautier V."/>
            <person name="Ament-Velasquez S.L."/>
            <person name="Kruys A."/>
            <person name="Hutchinson M.I."/>
            <person name="Powell A.J."/>
            <person name="Barry K."/>
            <person name="Miller A.N."/>
            <person name="Grigoriev I.V."/>
            <person name="Debuchy R."/>
            <person name="Gladieux P."/>
            <person name="Thoren M.H."/>
            <person name="Johannesson H."/>
        </authorList>
    </citation>
    <scope>NUCLEOTIDE SEQUENCE</scope>
    <source>
        <strain evidence="1">CBS 626.80</strain>
    </source>
</reference>
<evidence type="ECO:0000313" key="2">
    <source>
        <dbReference type="Proteomes" id="UP001303222"/>
    </source>
</evidence>
<comment type="caution">
    <text evidence="1">The sequence shown here is derived from an EMBL/GenBank/DDBJ whole genome shotgun (WGS) entry which is preliminary data.</text>
</comment>